<dbReference type="PANTHER" id="PTHR47364">
    <property type="entry name" value="CYSTEINE PROTEINASE INHIBITOR 5"/>
    <property type="match status" value="1"/>
</dbReference>
<dbReference type="SMR" id="A0A445DJD4"/>
<dbReference type="EMBL" id="SDMP01000004">
    <property type="protein sequence ID" value="RYR63301.1"/>
    <property type="molecule type" value="Genomic_DNA"/>
</dbReference>
<dbReference type="SUPFAM" id="SSF54403">
    <property type="entry name" value="Cystatin/monellin"/>
    <property type="match status" value="1"/>
</dbReference>
<name>A0A445DJD4_ARAHY</name>
<keyword evidence="3" id="KW-0732">Signal</keyword>
<evidence type="ECO:0000259" key="4">
    <source>
        <dbReference type="Pfam" id="PF16845"/>
    </source>
</evidence>
<accession>A0A445DJD4</accession>
<dbReference type="AlphaFoldDB" id="A0A445DJD4"/>
<organism evidence="5 6">
    <name type="scientific">Arachis hypogaea</name>
    <name type="common">Peanut</name>
    <dbReference type="NCBI Taxonomy" id="3818"/>
    <lineage>
        <taxon>Eukaryota</taxon>
        <taxon>Viridiplantae</taxon>
        <taxon>Streptophyta</taxon>
        <taxon>Embryophyta</taxon>
        <taxon>Tracheophyta</taxon>
        <taxon>Spermatophyta</taxon>
        <taxon>Magnoliopsida</taxon>
        <taxon>eudicotyledons</taxon>
        <taxon>Gunneridae</taxon>
        <taxon>Pentapetalae</taxon>
        <taxon>rosids</taxon>
        <taxon>fabids</taxon>
        <taxon>Fabales</taxon>
        <taxon>Fabaceae</taxon>
        <taxon>Papilionoideae</taxon>
        <taxon>50 kb inversion clade</taxon>
        <taxon>dalbergioids sensu lato</taxon>
        <taxon>Dalbergieae</taxon>
        <taxon>Pterocarpus clade</taxon>
        <taxon>Arachis</taxon>
    </lineage>
</organism>
<feature type="chain" id="PRO_5019451649" description="Cystatin domain-containing protein" evidence="3">
    <location>
        <begin position="24"/>
        <end position="130"/>
    </location>
</feature>
<dbReference type="Gene3D" id="3.10.450.10">
    <property type="match status" value="1"/>
</dbReference>
<evidence type="ECO:0000256" key="2">
    <source>
        <dbReference type="ARBA" id="ARBA00022704"/>
    </source>
</evidence>
<evidence type="ECO:0000313" key="5">
    <source>
        <dbReference type="EMBL" id="RYR63301.1"/>
    </source>
</evidence>
<dbReference type="Gramene" id="arahy.Tifrunner.gnm2.ann2.Ah04g058600.1">
    <property type="protein sequence ID" value="arahy.Tifrunner.gnm2.ann2.Ah04g058600.1-CDS-1"/>
    <property type="gene ID" value="arahy.Tifrunner.gnm2.ann2.Ah04g058600"/>
</dbReference>
<feature type="domain" description="Cystatin" evidence="4">
    <location>
        <begin position="39"/>
        <end position="110"/>
    </location>
</feature>
<dbReference type="Proteomes" id="UP000289738">
    <property type="component" value="Chromosome A04"/>
</dbReference>
<proteinExistence type="predicted"/>
<reference evidence="5 6" key="1">
    <citation type="submission" date="2019-01" db="EMBL/GenBank/DDBJ databases">
        <title>Sequencing of cultivated peanut Arachis hypogaea provides insights into genome evolution and oil improvement.</title>
        <authorList>
            <person name="Chen X."/>
        </authorList>
    </citation>
    <scope>NUCLEOTIDE SEQUENCE [LARGE SCALE GENOMIC DNA]</scope>
    <source>
        <strain evidence="6">cv. Fuhuasheng</strain>
        <tissue evidence="5">Leaves</tissue>
    </source>
</reference>
<keyword evidence="6" id="KW-1185">Reference proteome</keyword>
<dbReference type="InterPro" id="IPR046350">
    <property type="entry name" value="Cystatin_sf"/>
</dbReference>
<keyword evidence="1" id="KW-0646">Protease inhibitor</keyword>
<comment type="caution">
    <text evidence="5">The sequence shown here is derived from an EMBL/GenBank/DDBJ whole genome shotgun (WGS) entry which is preliminary data.</text>
</comment>
<dbReference type="GO" id="GO:0004869">
    <property type="term" value="F:cysteine-type endopeptidase inhibitor activity"/>
    <property type="evidence" value="ECO:0007669"/>
    <property type="project" value="UniProtKB-KW"/>
</dbReference>
<sequence length="130" mass="14814">MRTHHCLIIIILIAPLSTFFAVADPWSGSATLIFRVDLDVDSPKVIMIAKFAVDEQNKRSNTNLNLMRVVSCTEDFHLIGGLFLLELLADNGIQIDKYTAMVIERPNFRFTLRPLEYELTSFELAPYPLQ</sequence>
<dbReference type="Pfam" id="PF16845">
    <property type="entry name" value="SQAPI"/>
    <property type="match status" value="1"/>
</dbReference>
<dbReference type="PANTHER" id="PTHR47364:SF2">
    <property type="entry name" value="CYSTEINE PROTEINASE INHIBITOR 5"/>
    <property type="match status" value="1"/>
</dbReference>
<evidence type="ECO:0000313" key="6">
    <source>
        <dbReference type="Proteomes" id="UP000289738"/>
    </source>
</evidence>
<keyword evidence="2" id="KW-0789">Thiol protease inhibitor</keyword>
<evidence type="ECO:0000256" key="1">
    <source>
        <dbReference type="ARBA" id="ARBA00022690"/>
    </source>
</evidence>
<protein>
    <recommendedName>
        <fullName evidence="4">Cystatin domain-containing protein</fullName>
    </recommendedName>
</protein>
<evidence type="ECO:0000256" key="3">
    <source>
        <dbReference type="SAM" id="SignalP"/>
    </source>
</evidence>
<gene>
    <name evidence="5" type="ORF">Ahy_A04g021106</name>
</gene>
<dbReference type="InterPro" id="IPR000010">
    <property type="entry name" value="Cystatin_dom"/>
</dbReference>
<feature type="signal peptide" evidence="3">
    <location>
        <begin position="1"/>
        <end position="23"/>
    </location>
</feature>